<dbReference type="InterPro" id="IPR007485">
    <property type="entry name" value="LPS_assembly_LptE"/>
</dbReference>
<keyword evidence="3" id="KW-1185">Reference proteome</keyword>
<sequence length="170" mass="19375">MISKIFKSVAVFIAAISLTSCGFYSLSGVSIPDNVKTFQVDYFGYTATQVEVGIERDFTIVLQDLIQDQTSLSLVTQNGDYLYQGEITRFYISPITATADNRASQNRLTIDINVRFTNNKDEEKSFEKPYSFYYDYPANTQLQNAVLDTALEVIFDQITQEIYNDTLTNW</sequence>
<dbReference type="STRING" id="1454201.NMS_1367"/>
<name>W8VZY3_9FLAO</name>
<dbReference type="HOGENOM" id="CLU_114082_1_1_10"/>
<dbReference type="EMBL" id="AP014548">
    <property type="protein sequence ID" value="BAO55376.1"/>
    <property type="molecule type" value="Genomic_DNA"/>
</dbReference>
<dbReference type="PROSITE" id="PS51257">
    <property type="entry name" value="PROKAR_LIPOPROTEIN"/>
    <property type="match status" value="1"/>
</dbReference>
<evidence type="ECO:0000313" key="2">
    <source>
        <dbReference type="EMBL" id="BAO55376.1"/>
    </source>
</evidence>
<dbReference type="RefSeq" id="WP_041495993.1">
    <property type="nucleotide sequence ID" value="NZ_AP014548.1"/>
</dbReference>
<accession>W8VZY3</accession>
<keyword evidence="1" id="KW-0732">Signal</keyword>
<feature type="signal peptide" evidence="1">
    <location>
        <begin position="1"/>
        <end position="22"/>
    </location>
</feature>
<protein>
    <recommendedName>
        <fullName evidence="4">Lipoprotein</fullName>
    </recommendedName>
</protein>
<evidence type="ECO:0000256" key="1">
    <source>
        <dbReference type="SAM" id="SignalP"/>
    </source>
</evidence>
<evidence type="ECO:0008006" key="4">
    <source>
        <dbReference type="Google" id="ProtNLM"/>
    </source>
</evidence>
<dbReference type="Proteomes" id="UP000031760">
    <property type="component" value="Chromosome"/>
</dbReference>
<dbReference type="KEGG" id="nmf:NMS_1367"/>
<feature type="chain" id="PRO_5004914652" description="Lipoprotein" evidence="1">
    <location>
        <begin position="23"/>
        <end position="170"/>
    </location>
</feature>
<reference evidence="2 3" key="1">
    <citation type="journal article" date="2014" name="Proc. Natl. Acad. Sci. U.S.A.">
        <title>Functional characterization of flavobacteria rhodopsins reveals a unique class of light-driven chloride pump in bacteria.</title>
        <authorList>
            <person name="Yoshizawa S."/>
            <person name="Kumagai Y."/>
            <person name="Kim H."/>
            <person name="Ogura Y."/>
            <person name="Hayashi T."/>
            <person name="Iwasaki W."/>
            <person name="DeLong E.F."/>
            <person name="Kogure K."/>
        </authorList>
    </citation>
    <scope>NUCLEOTIDE SEQUENCE [LARGE SCALE GENOMIC DNA]</scope>
    <source>
        <strain evidence="2 3">S1-08</strain>
    </source>
</reference>
<proteinExistence type="predicted"/>
<dbReference type="GO" id="GO:0019867">
    <property type="term" value="C:outer membrane"/>
    <property type="evidence" value="ECO:0007669"/>
    <property type="project" value="InterPro"/>
</dbReference>
<dbReference type="Pfam" id="PF04390">
    <property type="entry name" value="LptE"/>
    <property type="match status" value="1"/>
</dbReference>
<gene>
    <name evidence="2" type="ORF">NMS_1367</name>
</gene>
<dbReference type="GO" id="GO:0043165">
    <property type="term" value="P:Gram-negative-bacterium-type cell outer membrane assembly"/>
    <property type="evidence" value="ECO:0007669"/>
    <property type="project" value="InterPro"/>
</dbReference>
<dbReference type="OrthoDB" id="9790776at2"/>
<dbReference type="AlphaFoldDB" id="W8VZY3"/>
<evidence type="ECO:0000313" key="3">
    <source>
        <dbReference type="Proteomes" id="UP000031760"/>
    </source>
</evidence>
<organism evidence="2 3">
    <name type="scientific">Nonlabens marinus S1-08</name>
    <dbReference type="NCBI Taxonomy" id="1454201"/>
    <lineage>
        <taxon>Bacteria</taxon>
        <taxon>Pseudomonadati</taxon>
        <taxon>Bacteroidota</taxon>
        <taxon>Flavobacteriia</taxon>
        <taxon>Flavobacteriales</taxon>
        <taxon>Flavobacteriaceae</taxon>
        <taxon>Nonlabens</taxon>
    </lineage>
</organism>